<gene>
    <name evidence="2" type="ORF">E6K78_09730</name>
</gene>
<evidence type="ECO:0000256" key="1">
    <source>
        <dbReference type="SAM" id="SignalP"/>
    </source>
</evidence>
<reference evidence="2 3" key="1">
    <citation type="journal article" date="2019" name="Nat. Microbiol.">
        <title>Mediterranean grassland soil C-N compound turnover is dependent on rainfall and depth, and is mediated by genomically divergent microorganisms.</title>
        <authorList>
            <person name="Diamond S."/>
            <person name="Andeer P.F."/>
            <person name="Li Z."/>
            <person name="Crits-Christoph A."/>
            <person name="Burstein D."/>
            <person name="Anantharaman K."/>
            <person name="Lane K.R."/>
            <person name="Thomas B.C."/>
            <person name="Pan C."/>
            <person name="Northen T.R."/>
            <person name="Banfield J.F."/>
        </authorList>
    </citation>
    <scope>NUCLEOTIDE SEQUENCE [LARGE SCALE GENOMIC DNA]</scope>
    <source>
        <strain evidence="2">WS_8</strain>
    </source>
</reference>
<dbReference type="EMBL" id="VBOY01000093">
    <property type="protein sequence ID" value="TMQ64165.1"/>
    <property type="molecule type" value="Genomic_DNA"/>
</dbReference>
<sequence>MMRRLLALVGAALLAASCGRTPRFVPVGADSTLAPPSADSLATWAQQAREGWESADRQDETAALTARLVFDDLRLHPSAPLPRRVRTFLDSIGMGAEVAGRGGFAIANLFSRSDPSGGSWPYLFWRDGTQTRAQALEGGGTRLVDLLPGSEAASDGSSDQGAGPLWLAALFARASGGQQQPLVFVWSRPPGSAQWRLAQSLGSDSLGGVGTATFTYPPPADGSVLVARTHLAVSGFDECETCPHVIRTRRFRWGSSGLESVGEQIDNSPYYVFVRFIQALKLGDRETAGRWVADPSLVEAAVGYDWGRSKGVWRLSPGSVSKSEALVFFRGPQEAYRVHFVPRGDDWLISDFEPTSRSIE</sequence>
<protein>
    <recommendedName>
        <fullName evidence="4">DUF4019 domain-containing protein</fullName>
    </recommendedName>
</protein>
<name>A0A538TKM6_UNCEI</name>
<keyword evidence="1" id="KW-0732">Signal</keyword>
<evidence type="ECO:0000313" key="3">
    <source>
        <dbReference type="Proteomes" id="UP000316609"/>
    </source>
</evidence>
<dbReference type="Proteomes" id="UP000316609">
    <property type="component" value="Unassembled WGS sequence"/>
</dbReference>
<organism evidence="2 3">
    <name type="scientific">Eiseniibacteriota bacterium</name>
    <dbReference type="NCBI Taxonomy" id="2212470"/>
    <lineage>
        <taxon>Bacteria</taxon>
        <taxon>Candidatus Eiseniibacteriota</taxon>
    </lineage>
</organism>
<dbReference type="PROSITE" id="PS51257">
    <property type="entry name" value="PROKAR_LIPOPROTEIN"/>
    <property type="match status" value="1"/>
</dbReference>
<evidence type="ECO:0008006" key="4">
    <source>
        <dbReference type="Google" id="ProtNLM"/>
    </source>
</evidence>
<comment type="caution">
    <text evidence="2">The sequence shown here is derived from an EMBL/GenBank/DDBJ whole genome shotgun (WGS) entry which is preliminary data.</text>
</comment>
<dbReference type="AlphaFoldDB" id="A0A538TKM6"/>
<feature type="chain" id="PRO_5022138763" description="DUF4019 domain-containing protein" evidence="1">
    <location>
        <begin position="21"/>
        <end position="360"/>
    </location>
</feature>
<feature type="signal peptide" evidence="1">
    <location>
        <begin position="1"/>
        <end position="20"/>
    </location>
</feature>
<accession>A0A538TKM6</accession>
<proteinExistence type="predicted"/>
<evidence type="ECO:0000313" key="2">
    <source>
        <dbReference type="EMBL" id="TMQ64165.1"/>
    </source>
</evidence>